<dbReference type="SUPFAM" id="SSF53335">
    <property type="entry name" value="S-adenosyl-L-methionine-dependent methyltransferases"/>
    <property type="match status" value="1"/>
</dbReference>
<sequence length="200" mass="22729">MHESSKSVFHKIKDSRYATRYIVGDGIDIGAGEDTIGQYYEFFPLMKSCRGWDLPDGDAQLMESVADATFDFVHSSHCLEHMRDPKEALENWLRILKPGGHLVCLIPDEDLYEQGVFPSTFNDDHKHTFTIFKKASWSSASINLTELLAGLSANVEIKKIELMDATFRYELNQRIGVDRFDQTRTTVGECAIEFVLKKIG</sequence>
<dbReference type="Pfam" id="PF13489">
    <property type="entry name" value="Methyltransf_23"/>
    <property type="match status" value="1"/>
</dbReference>
<keyword evidence="1" id="KW-0489">Methyltransferase</keyword>
<protein>
    <submittedName>
        <fullName evidence="1">Methyltransferase domain-containing protein</fullName>
    </submittedName>
</protein>
<dbReference type="CDD" id="cd02440">
    <property type="entry name" value="AdoMet_MTases"/>
    <property type="match status" value="1"/>
</dbReference>
<organism evidence="1 2">
    <name type="scientific">Caulobacter segnis</name>
    <dbReference type="NCBI Taxonomy" id="88688"/>
    <lineage>
        <taxon>Bacteria</taxon>
        <taxon>Pseudomonadati</taxon>
        <taxon>Pseudomonadota</taxon>
        <taxon>Alphaproteobacteria</taxon>
        <taxon>Caulobacterales</taxon>
        <taxon>Caulobacteraceae</taxon>
        <taxon>Caulobacter</taxon>
    </lineage>
</organism>
<dbReference type="Gene3D" id="3.40.50.150">
    <property type="entry name" value="Vaccinia Virus protein VP39"/>
    <property type="match status" value="1"/>
</dbReference>
<evidence type="ECO:0000313" key="2">
    <source>
        <dbReference type="Proteomes" id="UP001057520"/>
    </source>
</evidence>
<keyword evidence="1" id="KW-0808">Transferase</keyword>
<dbReference type="EMBL" id="CP096040">
    <property type="protein sequence ID" value="USQ97057.1"/>
    <property type="molecule type" value="Genomic_DNA"/>
</dbReference>
<gene>
    <name evidence="1" type="ORF">MZV50_05750</name>
</gene>
<keyword evidence="2" id="KW-1185">Reference proteome</keyword>
<name>A0ABY4ZW58_9CAUL</name>
<proteinExistence type="predicted"/>
<dbReference type="GO" id="GO:0008168">
    <property type="term" value="F:methyltransferase activity"/>
    <property type="evidence" value="ECO:0007669"/>
    <property type="project" value="UniProtKB-KW"/>
</dbReference>
<evidence type="ECO:0000313" key="1">
    <source>
        <dbReference type="EMBL" id="USQ97057.1"/>
    </source>
</evidence>
<dbReference type="InterPro" id="IPR029063">
    <property type="entry name" value="SAM-dependent_MTases_sf"/>
</dbReference>
<dbReference type="GO" id="GO:0032259">
    <property type="term" value="P:methylation"/>
    <property type="evidence" value="ECO:0007669"/>
    <property type="project" value="UniProtKB-KW"/>
</dbReference>
<dbReference type="Proteomes" id="UP001057520">
    <property type="component" value="Chromosome"/>
</dbReference>
<reference evidence="1 2" key="1">
    <citation type="submission" date="2022-04" db="EMBL/GenBank/DDBJ databases">
        <title>Genome sequence of soybean root-associated Caulobacter segnis RL271.</title>
        <authorList>
            <person name="Longley R."/>
            <person name="Bonito G."/>
            <person name="Trigodet F."/>
            <person name="Crosson S."/>
            <person name="Fiebig A."/>
        </authorList>
    </citation>
    <scope>NUCLEOTIDE SEQUENCE [LARGE SCALE GENOMIC DNA]</scope>
    <source>
        <strain evidence="1 2">RL271</strain>
    </source>
</reference>
<accession>A0ABY4ZW58</accession>